<dbReference type="Proteomes" id="UP000189670">
    <property type="component" value="Unassembled WGS sequence"/>
</dbReference>
<dbReference type="AlphaFoldDB" id="A0A1V1NVT9"/>
<proteinExistence type="predicted"/>
<gene>
    <name evidence="1" type="ORF">OMM_05518</name>
</gene>
<dbReference type="EMBL" id="ATBP01001794">
    <property type="protein sequence ID" value="ETR66717.1"/>
    <property type="molecule type" value="Genomic_DNA"/>
</dbReference>
<dbReference type="Pfam" id="PF13385">
    <property type="entry name" value="Laminin_G_3"/>
    <property type="match status" value="1"/>
</dbReference>
<protein>
    <recommendedName>
        <fullName evidence="3">LamG-like jellyroll fold domain-containing protein</fullName>
    </recommendedName>
</protein>
<reference evidence="2" key="1">
    <citation type="submission" date="2012-11" db="EMBL/GenBank/DDBJ databases">
        <authorList>
            <person name="Lucero-Rivera Y.E."/>
            <person name="Tovar-Ramirez D."/>
        </authorList>
    </citation>
    <scope>NUCLEOTIDE SEQUENCE [LARGE SCALE GENOMIC DNA]</scope>
    <source>
        <strain evidence="2">Araruama</strain>
    </source>
</reference>
<evidence type="ECO:0000313" key="2">
    <source>
        <dbReference type="Proteomes" id="UP000189670"/>
    </source>
</evidence>
<evidence type="ECO:0008006" key="3">
    <source>
        <dbReference type="Google" id="ProtNLM"/>
    </source>
</evidence>
<organism evidence="1 2">
    <name type="scientific">Candidatus Magnetoglobus multicellularis str. Araruama</name>
    <dbReference type="NCBI Taxonomy" id="890399"/>
    <lineage>
        <taxon>Bacteria</taxon>
        <taxon>Pseudomonadati</taxon>
        <taxon>Thermodesulfobacteriota</taxon>
        <taxon>Desulfobacteria</taxon>
        <taxon>Desulfobacterales</taxon>
        <taxon>Desulfobacteraceae</taxon>
        <taxon>Candidatus Magnetoglobus</taxon>
    </lineage>
</organism>
<comment type="caution">
    <text evidence="1">The sequence shown here is derived from an EMBL/GenBank/DDBJ whole genome shotgun (WGS) entry which is preliminary data.</text>
</comment>
<accession>A0A1V1NVT9</accession>
<dbReference type="InterPro" id="IPR013320">
    <property type="entry name" value="ConA-like_dom_sf"/>
</dbReference>
<name>A0A1V1NVT9_9BACT</name>
<sequence length="529" mass="58045">MNTNDSTAKIRVNGTALSSIASATSSDFVELNEYWLGATQSDGSYSLDGSIAEVIVYGYTLTLAQQTILDNYLSEKYAIAIDSDKYADHDASYFLNVAGIGKEADGTHSVAQSAGLVLANNIFLSDNGDYVMAGHSDNSTVSFLYMHDDLPDNLRRRLSRIWYIDQTDGGASANGNIMIGFDFSELGLSGNPAEPENYSLIYRTDTISDFSIIQPIQSKIIGDRIYFEISDDNLNDGYYTLGWNSTPGSGNALSLDGDDDYIDLPDDVWFFGDFTVEAWVYVRSYASWSRLIDIAEGETANDNVLIAISDSTTGYPVFQIFNGDSNTGIWSSQQIPLNQWAHIAAVSFGSSGKLYLNGILVGSNESMKQALNVIRPNAYIGKSNWSENPNADMIIDEVRIWHIARTESDIRNNMCIRLSGTETGLHAYYRFDQHSGTILYDLSGNAKHATLKNMDNSDWVASGAAIGDASVHDYSGYYANNDYSRLYPGSFYVSLSHSDGDGIQVYGDGGSFNGLQLYRVDETVLKNLA</sequence>
<evidence type="ECO:0000313" key="1">
    <source>
        <dbReference type="EMBL" id="ETR66717.1"/>
    </source>
</evidence>
<dbReference type="SUPFAM" id="SSF49899">
    <property type="entry name" value="Concanavalin A-like lectins/glucanases"/>
    <property type="match status" value="2"/>
</dbReference>
<dbReference type="Gene3D" id="2.60.120.200">
    <property type="match status" value="2"/>
</dbReference>